<dbReference type="Gene3D" id="3.40.605.10">
    <property type="entry name" value="Aldehyde Dehydrogenase, Chain A, domain 1"/>
    <property type="match status" value="1"/>
</dbReference>
<dbReference type="EMBL" id="RJVQ01000002">
    <property type="protein sequence ID" value="RQW64205.1"/>
    <property type="molecule type" value="Genomic_DNA"/>
</dbReference>
<dbReference type="InterPro" id="IPR039697">
    <property type="entry name" value="Alcohol_dehydrogenase_Fe"/>
</dbReference>
<protein>
    <recommendedName>
        <fullName evidence="12">Aldehyde-alcohol dehydrogenase</fullName>
    </recommendedName>
</protein>
<keyword evidence="5" id="KW-0520">NAD</keyword>
<dbReference type="Gene3D" id="3.40.50.1970">
    <property type="match status" value="1"/>
</dbReference>
<reference evidence="16 17" key="1">
    <citation type="submission" date="2018-11" db="EMBL/GenBank/DDBJ databases">
        <title>Vibrio LJC006 sp. nov., isolated from seawater during the bloom of the enteromorpha.</title>
        <authorList>
            <person name="Liang J."/>
        </authorList>
    </citation>
    <scope>NUCLEOTIDE SEQUENCE [LARGE SCALE GENOMIC DNA]</scope>
    <source>
        <strain evidence="16 17">LJC006</strain>
    </source>
</reference>
<dbReference type="InterPro" id="IPR034789">
    <property type="entry name" value="AAD_C"/>
</dbReference>
<dbReference type="InterPro" id="IPR056798">
    <property type="entry name" value="ADH_Fe_C"/>
</dbReference>
<dbReference type="AlphaFoldDB" id="A0A3N9TKU5"/>
<evidence type="ECO:0000256" key="2">
    <source>
        <dbReference type="ARBA" id="ARBA00022723"/>
    </source>
</evidence>
<keyword evidence="3 12" id="KW-0560">Oxidoreductase</keyword>
<dbReference type="InterPro" id="IPR012079">
    <property type="entry name" value="Bifunc_Ald-ADH"/>
</dbReference>
<dbReference type="PROSITE" id="PS00913">
    <property type="entry name" value="ADH_IRON_1"/>
    <property type="match status" value="1"/>
</dbReference>
<dbReference type="NCBIfam" id="NF010378">
    <property type="entry name" value="PRK13805.1"/>
    <property type="match status" value="1"/>
</dbReference>
<gene>
    <name evidence="16" type="ORF">EES38_06350</name>
</gene>
<dbReference type="SUPFAM" id="SSF53720">
    <property type="entry name" value="ALDH-like"/>
    <property type="match status" value="1"/>
</dbReference>
<dbReference type="InterPro" id="IPR015590">
    <property type="entry name" value="Aldehyde_DH_dom"/>
</dbReference>
<evidence type="ECO:0000256" key="8">
    <source>
        <dbReference type="ARBA" id="ARBA00035645"/>
    </source>
</evidence>
<evidence type="ECO:0000256" key="12">
    <source>
        <dbReference type="PIRNR" id="PIRNR000111"/>
    </source>
</evidence>
<evidence type="ECO:0000256" key="5">
    <source>
        <dbReference type="ARBA" id="ARBA00023027"/>
    </source>
</evidence>
<dbReference type="PANTHER" id="PTHR11496">
    <property type="entry name" value="ALCOHOL DEHYDROGENASE"/>
    <property type="match status" value="1"/>
</dbReference>
<keyword evidence="2" id="KW-0479">Metal-binding</keyword>
<evidence type="ECO:0000256" key="10">
    <source>
        <dbReference type="ARBA" id="ARBA00052487"/>
    </source>
</evidence>
<evidence type="ECO:0000256" key="1">
    <source>
        <dbReference type="ARBA" id="ARBA00001954"/>
    </source>
</evidence>
<dbReference type="Gene3D" id="1.20.1090.10">
    <property type="entry name" value="Dehydroquinate synthase-like - alpha domain"/>
    <property type="match status" value="1"/>
</dbReference>
<feature type="domain" description="Fe-containing alcohol dehydrogenase-like C-terminal" evidence="15">
    <location>
        <begin position="647"/>
        <end position="861"/>
    </location>
</feature>
<evidence type="ECO:0000313" key="16">
    <source>
        <dbReference type="EMBL" id="RQW64205.1"/>
    </source>
</evidence>
<dbReference type="InterPro" id="IPR001670">
    <property type="entry name" value="ADH_Fe/GldA"/>
</dbReference>
<dbReference type="CDD" id="cd07122">
    <property type="entry name" value="ALDH_F20_ACDH"/>
    <property type="match status" value="1"/>
</dbReference>
<dbReference type="FunFam" id="3.40.605.10:FF:000008">
    <property type="entry name" value="Aldehyde-alcohol dehydrogenase"/>
    <property type="match status" value="1"/>
</dbReference>
<dbReference type="Pfam" id="PF00465">
    <property type="entry name" value="Fe-ADH"/>
    <property type="match status" value="1"/>
</dbReference>
<dbReference type="FunFam" id="3.40.309.10:FF:000007">
    <property type="entry name" value="Aldehyde-alcohol dehydrogenase"/>
    <property type="match status" value="1"/>
</dbReference>
<evidence type="ECO:0000259" key="14">
    <source>
        <dbReference type="Pfam" id="PF00465"/>
    </source>
</evidence>
<accession>A0A3N9TKU5</accession>
<comment type="catalytic activity">
    <reaction evidence="10">
        <text>acetaldehyde + NAD(+) + CoA = acetyl-CoA + NADH + H(+)</text>
        <dbReference type="Rhea" id="RHEA:23288"/>
        <dbReference type="ChEBI" id="CHEBI:15343"/>
        <dbReference type="ChEBI" id="CHEBI:15378"/>
        <dbReference type="ChEBI" id="CHEBI:57287"/>
        <dbReference type="ChEBI" id="CHEBI:57288"/>
        <dbReference type="ChEBI" id="CHEBI:57540"/>
        <dbReference type="ChEBI" id="CHEBI:57945"/>
        <dbReference type="EC" id="1.2.1.10"/>
    </reaction>
    <physiologicalReaction direction="right-to-left" evidence="10">
        <dbReference type="Rhea" id="RHEA:23290"/>
    </physiologicalReaction>
</comment>
<evidence type="ECO:0000256" key="9">
    <source>
        <dbReference type="ARBA" id="ARBA00049243"/>
    </source>
</evidence>
<dbReference type="InterPro" id="IPR016162">
    <property type="entry name" value="Ald_DH_N"/>
</dbReference>
<dbReference type="FunFam" id="3.40.50.1970:FF:000002">
    <property type="entry name" value="Aldehyde-alcohol dehydrogenase"/>
    <property type="match status" value="1"/>
</dbReference>
<dbReference type="Proteomes" id="UP000281112">
    <property type="component" value="Unassembled WGS sequence"/>
</dbReference>
<comment type="catalytic activity">
    <reaction evidence="11">
        <text>ethanol + NAD(+) = acetaldehyde + NADH + H(+)</text>
        <dbReference type="Rhea" id="RHEA:25290"/>
        <dbReference type="ChEBI" id="CHEBI:15343"/>
        <dbReference type="ChEBI" id="CHEBI:15378"/>
        <dbReference type="ChEBI" id="CHEBI:16236"/>
        <dbReference type="ChEBI" id="CHEBI:57540"/>
        <dbReference type="ChEBI" id="CHEBI:57945"/>
        <dbReference type="EC" id="1.1.1.1"/>
    </reaction>
    <physiologicalReaction direction="right-to-left" evidence="11">
        <dbReference type="Rhea" id="RHEA:25292"/>
    </physiologicalReaction>
</comment>
<comment type="similarity">
    <text evidence="8 12">In the C-terminal section; belongs to the iron-containing alcohol dehydrogenase family.</text>
</comment>
<dbReference type="PIRSF" id="PIRSF000111">
    <property type="entry name" value="ALDH_ADH"/>
    <property type="match status" value="1"/>
</dbReference>
<feature type="domain" description="Aldehyde dehydrogenase" evidence="13">
    <location>
        <begin position="5"/>
        <end position="403"/>
    </location>
</feature>
<dbReference type="GO" id="GO:0004022">
    <property type="term" value="F:alcohol dehydrogenase (NAD+) activity"/>
    <property type="evidence" value="ECO:0007669"/>
    <property type="project" value="UniProtKB-UniRule"/>
</dbReference>
<dbReference type="Gene3D" id="3.40.309.10">
    <property type="entry name" value="Aldehyde Dehydrogenase, Chain A, domain 2"/>
    <property type="match status" value="1"/>
</dbReference>
<dbReference type="GO" id="GO:0006066">
    <property type="term" value="P:alcohol metabolic process"/>
    <property type="evidence" value="ECO:0007669"/>
    <property type="project" value="InterPro"/>
</dbReference>
<evidence type="ECO:0000256" key="6">
    <source>
        <dbReference type="ARBA" id="ARBA00023268"/>
    </source>
</evidence>
<evidence type="ECO:0000259" key="15">
    <source>
        <dbReference type="Pfam" id="PF25137"/>
    </source>
</evidence>
<dbReference type="InterPro" id="IPR018211">
    <property type="entry name" value="ADH_Fe_CS"/>
</dbReference>
<evidence type="ECO:0000256" key="3">
    <source>
        <dbReference type="ARBA" id="ARBA00023002"/>
    </source>
</evidence>
<keyword evidence="4" id="KW-0408">Iron</keyword>
<evidence type="ECO:0000259" key="13">
    <source>
        <dbReference type="Pfam" id="PF00171"/>
    </source>
</evidence>
<sequence length="902" mass="97439">MPVTNLAELDALVARVKAAQAEFATYSQEQVDKIFRAASLAANQARIPLAQQAVAESGMGIVEDKVIKNHFASEYIYNKYKDEKTCGILEEDDNMGTMTIAEPVGIICGIVPTTNPTSTAIFKSLISLKTRNGIIFSPHPRAKNSTNDAAKLVLEAAIAAGAPKDIIGWIDQPSVELSNALMKHDDIALILATGGPGMVKAAYSSGKPAIGVGAGNVPVVIDETADVKRAVASVLMSKTFDNGVVCASEQAVIVVKDVYQEVKERFASHKGYVLSKAEADKVRKVLLIDGALNAKIVGQPAVAIAEMAGVTVPADTKVLIGEGLNGKVHTDDAFAHEKLSPTLGMFCADDFEDAVEQAVHMVEIGGIGHTSGLYTNQDVNADRIRYFGDKLKTARILINIPTTHGGIGDLYNFNVAPSLTLGCGSWGGNSISENVGPKHLINKKIVAKRAENMLWHKLPKSIYFRRGSLPVALGDLAGKKRAFLVTDRFLFNNGYAEDIERLLKEQGIEVQTFFEVEADPTLSIVKRGAAQMQAFQPDVILALGGGSPMDAAKIMWVMYEHPETHFEELAMRFMDIRKRIYKFPKMGEKAELVCITTTSGTGSEVTPFAVVTDDETGAKYPLADYELTPNMAIIDANLVMNMPKSLTAFGGYDAVTHAVEAYVSVLANEYSDGQALQALKILKAYLPSSYVNGAKDPIAREKVHNAATIAGIAFANSFLGVCHSIAHKIGNAFHIPHGLANALLLTNVIRYNANDNPTKQTAFSQYDRPQARRRYAEIAESLGLAKPTDRTSQKIENLLNWLEALKVELDIPLSIRDAGVAEADFLAKIDQIAVDAFDDQCTGANPRYPLISEIKEVLLASYYGKPFVEGENVEGTTVIKKKADQEADKVVTPKAKKAKADA</sequence>
<dbReference type="GO" id="GO:0015976">
    <property type="term" value="P:carbon utilization"/>
    <property type="evidence" value="ECO:0007669"/>
    <property type="project" value="InterPro"/>
</dbReference>
<evidence type="ECO:0000256" key="7">
    <source>
        <dbReference type="ARBA" id="ARBA00035641"/>
    </source>
</evidence>
<dbReference type="FunFam" id="1.20.1090.10:FF:000001">
    <property type="entry name" value="Aldehyde-alcohol dehydrogenase"/>
    <property type="match status" value="1"/>
</dbReference>
<comment type="similarity">
    <text evidence="7 12">In the N-terminal section; belongs to the aldehyde dehydrogenase family.</text>
</comment>
<proteinExistence type="inferred from homology"/>
<comment type="cofactor">
    <cofactor evidence="1">
        <name>Fe(2+)</name>
        <dbReference type="ChEBI" id="CHEBI:29033"/>
    </cofactor>
</comment>
<dbReference type="CDD" id="cd08178">
    <property type="entry name" value="AAD_C"/>
    <property type="match status" value="1"/>
</dbReference>
<comment type="catalytic activity">
    <reaction evidence="9">
        <text>a primary alcohol + NAD(+) = an aldehyde + NADH + H(+)</text>
        <dbReference type="Rhea" id="RHEA:10736"/>
        <dbReference type="ChEBI" id="CHEBI:15378"/>
        <dbReference type="ChEBI" id="CHEBI:15734"/>
        <dbReference type="ChEBI" id="CHEBI:17478"/>
        <dbReference type="ChEBI" id="CHEBI:57540"/>
        <dbReference type="ChEBI" id="CHEBI:57945"/>
        <dbReference type="EC" id="1.1.1.1"/>
    </reaction>
</comment>
<dbReference type="RefSeq" id="WP_124936325.1">
    <property type="nucleotide sequence ID" value="NZ_RJVQ01000002.1"/>
</dbReference>
<comment type="caution">
    <text evidence="16">The sequence shown here is derived from an EMBL/GenBank/DDBJ whole genome shotgun (WGS) entry which is preliminary data.</text>
</comment>
<keyword evidence="6" id="KW-0511">Multifunctional enzyme</keyword>
<dbReference type="GO" id="GO:0046872">
    <property type="term" value="F:metal ion binding"/>
    <property type="evidence" value="ECO:0007669"/>
    <property type="project" value="UniProtKB-KW"/>
</dbReference>
<organism evidence="16 17">
    <name type="scientific">Vibrio viridaestus</name>
    <dbReference type="NCBI Taxonomy" id="2487322"/>
    <lineage>
        <taxon>Bacteria</taxon>
        <taxon>Pseudomonadati</taxon>
        <taxon>Pseudomonadota</taxon>
        <taxon>Gammaproteobacteria</taxon>
        <taxon>Vibrionales</taxon>
        <taxon>Vibrionaceae</taxon>
        <taxon>Vibrio</taxon>
    </lineage>
</organism>
<name>A0A3N9TKU5_9VIBR</name>
<dbReference type="PANTHER" id="PTHR11496:SF83">
    <property type="entry name" value="HYDROXYACID-OXOACID TRANSHYDROGENASE, MITOCHONDRIAL"/>
    <property type="match status" value="1"/>
</dbReference>
<feature type="domain" description="Alcohol dehydrogenase iron-type/glycerol dehydrogenase GldA" evidence="14">
    <location>
        <begin position="459"/>
        <end position="635"/>
    </location>
</feature>
<evidence type="ECO:0000313" key="17">
    <source>
        <dbReference type="Proteomes" id="UP000281112"/>
    </source>
</evidence>
<dbReference type="Pfam" id="PF25137">
    <property type="entry name" value="ADH_Fe_C"/>
    <property type="match status" value="1"/>
</dbReference>
<keyword evidence="17" id="KW-1185">Reference proteome</keyword>
<evidence type="ECO:0000256" key="11">
    <source>
        <dbReference type="ARBA" id="ARBA00052811"/>
    </source>
</evidence>
<evidence type="ECO:0000256" key="4">
    <source>
        <dbReference type="ARBA" id="ARBA00023004"/>
    </source>
</evidence>
<dbReference type="InterPro" id="IPR016163">
    <property type="entry name" value="Ald_DH_C"/>
</dbReference>
<dbReference type="Pfam" id="PF00171">
    <property type="entry name" value="Aldedh"/>
    <property type="match status" value="1"/>
</dbReference>
<dbReference type="GO" id="GO:0008774">
    <property type="term" value="F:acetaldehyde dehydrogenase (acetylating) activity"/>
    <property type="evidence" value="ECO:0007669"/>
    <property type="project" value="UniProtKB-UniRule"/>
</dbReference>
<dbReference type="SUPFAM" id="SSF56796">
    <property type="entry name" value="Dehydroquinate synthase-like"/>
    <property type="match status" value="1"/>
</dbReference>
<dbReference type="OrthoDB" id="9815791at2"/>
<dbReference type="InterPro" id="IPR016161">
    <property type="entry name" value="Ald_DH/histidinol_DH"/>
</dbReference>